<dbReference type="CDD" id="cd18888">
    <property type="entry name" value="NUDIX_ADPRase_Nudt5"/>
    <property type="match status" value="1"/>
</dbReference>
<dbReference type="EMBL" id="CAJVPL010006991">
    <property type="protein sequence ID" value="CAG8667250.1"/>
    <property type="molecule type" value="Genomic_DNA"/>
</dbReference>
<keyword evidence="5" id="KW-1185">Reference proteome</keyword>
<dbReference type="PRINTS" id="PR00502">
    <property type="entry name" value="NUDIXFAMILY"/>
</dbReference>
<dbReference type="InterPro" id="IPR015797">
    <property type="entry name" value="NUDIX_hydrolase-like_dom_sf"/>
</dbReference>
<evidence type="ECO:0000313" key="4">
    <source>
        <dbReference type="EMBL" id="CAG8667250.1"/>
    </source>
</evidence>
<dbReference type="FunFam" id="3.90.79.10:FF:000016">
    <property type="entry name" value="ADP-sugar pyrophosphatase isoform X1"/>
    <property type="match status" value="1"/>
</dbReference>
<dbReference type="GO" id="GO:0006753">
    <property type="term" value="P:nucleoside phosphate metabolic process"/>
    <property type="evidence" value="ECO:0007669"/>
    <property type="project" value="TreeGrafter"/>
</dbReference>
<name>A0A9N9ED55_9GLOM</name>
<dbReference type="PANTHER" id="PTHR11839:SF1">
    <property type="entry name" value="ADP-SUGAR PYROPHOSPHATASE"/>
    <property type="match status" value="1"/>
</dbReference>
<reference evidence="4" key="1">
    <citation type="submission" date="2021-06" db="EMBL/GenBank/DDBJ databases">
        <authorList>
            <person name="Kallberg Y."/>
            <person name="Tangrot J."/>
            <person name="Rosling A."/>
        </authorList>
    </citation>
    <scope>NUCLEOTIDE SEQUENCE</scope>
    <source>
        <strain evidence="4">MT106</strain>
    </source>
</reference>
<protein>
    <submittedName>
        <fullName evidence="4">8227_t:CDS:1</fullName>
    </submittedName>
</protein>
<keyword evidence="1 2" id="KW-0378">Hydrolase</keyword>
<organism evidence="4 5">
    <name type="scientific">Ambispora gerdemannii</name>
    <dbReference type="NCBI Taxonomy" id="144530"/>
    <lineage>
        <taxon>Eukaryota</taxon>
        <taxon>Fungi</taxon>
        <taxon>Fungi incertae sedis</taxon>
        <taxon>Mucoromycota</taxon>
        <taxon>Glomeromycotina</taxon>
        <taxon>Glomeromycetes</taxon>
        <taxon>Archaeosporales</taxon>
        <taxon>Ambisporaceae</taxon>
        <taxon>Ambispora</taxon>
    </lineage>
</organism>
<dbReference type="Proteomes" id="UP000789831">
    <property type="component" value="Unassembled WGS sequence"/>
</dbReference>
<feature type="domain" description="Nudix hydrolase" evidence="3">
    <location>
        <begin position="67"/>
        <end position="207"/>
    </location>
</feature>
<comment type="similarity">
    <text evidence="2">Belongs to the Nudix hydrolase family.</text>
</comment>
<dbReference type="PANTHER" id="PTHR11839">
    <property type="entry name" value="UDP/ADP-SUGAR PYROPHOSPHATASE"/>
    <property type="match status" value="1"/>
</dbReference>
<evidence type="ECO:0000313" key="5">
    <source>
        <dbReference type="Proteomes" id="UP000789831"/>
    </source>
</evidence>
<dbReference type="PROSITE" id="PS51462">
    <property type="entry name" value="NUDIX"/>
    <property type="match status" value="1"/>
</dbReference>
<evidence type="ECO:0000259" key="3">
    <source>
        <dbReference type="PROSITE" id="PS51462"/>
    </source>
</evidence>
<proteinExistence type="inferred from homology"/>
<dbReference type="OrthoDB" id="10249920at2759"/>
<dbReference type="Pfam" id="PF00293">
    <property type="entry name" value="NUDIX"/>
    <property type="match status" value="1"/>
</dbReference>
<accession>A0A9N9ED55</accession>
<dbReference type="GO" id="GO:0047631">
    <property type="term" value="F:ADP-ribose diphosphatase activity"/>
    <property type="evidence" value="ECO:0007669"/>
    <property type="project" value="TreeGrafter"/>
</dbReference>
<dbReference type="AlphaFoldDB" id="A0A9N9ED55"/>
<dbReference type="GO" id="GO:0005634">
    <property type="term" value="C:nucleus"/>
    <property type="evidence" value="ECO:0007669"/>
    <property type="project" value="TreeGrafter"/>
</dbReference>
<dbReference type="InterPro" id="IPR020084">
    <property type="entry name" value="NUDIX_hydrolase_CS"/>
</dbReference>
<evidence type="ECO:0000256" key="1">
    <source>
        <dbReference type="ARBA" id="ARBA00022801"/>
    </source>
</evidence>
<evidence type="ECO:0000256" key="2">
    <source>
        <dbReference type="RuleBase" id="RU003476"/>
    </source>
</evidence>
<dbReference type="Gene3D" id="3.90.79.10">
    <property type="entry name" value="Nucleoside Triphosphate Pyrophosphohydrolase"/>
    <property type="match status" value="1"/>
</dbReference>
<dbReference type="PROSITE" id="PS00893">
    <property type="entry name" value="NUDIX_BOX"/>
    <property type="match status" value="1"/>
</dbReference>
<dbReference type="InterPro" id="IPR000086">
    <property type="entry name" value="NUDIX_hydrolase_dom"/>
</dbReference>
<comment type="caution">
    <text evidence="4">The sequence shown here is derived from an EMBL/GenBank/DDBJ whole genome shotgun (WGS) entry which is preliminary data.</text>
</comment>
<sequence>MSNLPSTETGASQLAAKVIEQEPRIIKREPLENAESHWVGLYKLTYVDPHGQERFWESAERKTKGSNALDAVGIVAVLTSKETTERKTILCIQFRPATGKKCVEFPAGLLDKGETFEQAAHRELLEETGYHGKILSSSYNMFSNAGLTNSDIKIVFIEVDLDDEINKNPKPSLDEGEFIAVVIVPFRDLNKMLREYEKEGYGIDSRLASFAFGLEMTTYLT</sequence>
<dbReference type="InterPro" id="IPR020476">
    <property type="entry name" value="Nudix_hydrolase"/>
</dbReference>
<dbReference type="GO" id="GO:0019693">
    <property type="term" value="P:ribose phosphate metabolic process"/>
    <property type="evidence" value="ECO:0007669"/>
    <property type="project" value="TreeGrafter"/>
</dbReference>
<dbReference type="SUPFAM" id="SSF55811">
    <property type="entry name" value="Nudix"/>
    <property type="match status" value="1"/>
</dbReference>
<gene>
    <name evidence="4" type="ORF">AGERDE_LOCUS12093</name>
</gene>